<dbReference type="Proteomes" id="UP000318821">
    <property type="component" value="Unassembled WGS sequence"/>
</dbReference>
<reference evidence="3" key="1">
    <citation type="submission" date="2019-02" db="EMBL/GenBank/DDBJ databases">
        <title>FDA dAtabase for Regulatory Grade micrObial Sequences (FDA-ARGOS): Supporting development and validation of Infectious Disease Dx tests.</title>
        <authorList>
            <person name="Duncan R."/>
            <person name="Fisher C."/>
            <person name="Tallon L."/>
            <person name="Sadzewicz L."/>
            <person name="Sengamalay N."/>
            <person name="Ott S."/>
            <person name="Godinez A."/>
            <person name="Nagaraj S."/>
            <person name="Vavikolanu K."/>
            <person name="Vyas G."/>
            <person name="Nadendla S."/>
            <person name="Aluvathingal J."/>
            <person name="Sichtig H."/>
        </authorList>
    </citation>
    <scope>NUCLEOTIDE SEQUENCE [LARGE SCALE GENOMIC DNA]</scope>
    <source>
        <strain evidence="3">FDAARGOS_360</strain>
    </source>
</reference>
<proteinExistence type="predicted"/>
<dbReference type="VEuPathDB" id="TriTrypDB:LdCL_350039600"/>
<accession>A0A504XKE5</accession>
<sequence>MPNMRSTAAKKSFHPPFKHTAPCTTAASTRAVARQLHRSQAFALHAAPSFADDPRAPNTSSTPAPLAPDTTVAASEPFTAPKTASECDAVTPPRGGTTDPLPSTETDVALARCRPSRWQLQQRIDARRAELEGAKAWSLVADTLYWVRVSQAALQHLADSKAAGQVEQVLSELHIDPLTVSPFIPATFTSIPQISRQLPPELMERVCDPVCGGLRPLLSRYAERFESKMIGQVHVVRSRLRQRESTAPCRRANAGAEAGHSFAVPLSSSGNAAATAPKSNSVDLQAIFTELQELFPSYLVPVKALWTTAPEAEEQQVRARVLDALRSPQHRAWLTFHEHPAHCASRSTSADEGERTHVLEHGYVQLRLDPAAGDNRAAAPMPQSPNTRMAGHEVQPYEWYRVARVLPTTARELLFSGELQEQATLLLPPGRDVWHVLLSAPALFELRYAAPTTVHSGQQARVPTLSAEASSSALACVTYDATPPPSLCASVYVRFRLEERFRVLAQHLFDLLPLRDGVHQSALLGSLPQPAVQAFPQNVTELLQARNDLFQLSDARHGILVQRADAPKVAQRSIESVTGEEILLHIFSSYSLRSDPREGTTISRSLPRLPRLVRERLFAMQDIIAEVLLLYPDKVEVLADRSSNISPLSLSSSPHTSEADERALRELRAVRAFEKWVDWREAIVVSAGHSGTVRLVQSAMGL</sequence>
<protein>
    <submittedName>
        <fullName evidence="2">Uncharacterized protein</fullName>
    </submittedName>
</protein>
<feature type="region of interest" description="Disordered" evidence="1">
    <location>
        <begin position="83"/>
        <end position="104"/>
    </location>
</feature>
<organism evidence="2 3">
    <name type="scientific">Leishmania donovani</name>
    <dbReference type="NCBI Taxonomy" id="5661"/>
    <lineage>
        <taxon>Eukaryota</taxon>
        <taxon>Discoba</taxon>
        <taxon>Euglenozoa</taxon>
        <taxon>Kinetoplastea</taxon>
        <taxon>Metakinetoplastina</taxon>
        <taxon>Trypanosomatida</taxon>
        <taxon>Trypanosomatidae</taxon>
        <taxon>Leishmaniinae</taxon>
        <taxon>Leishmania</taxon>
    </lineage>
</organism>
<name>A0A504XKE5_LEIDO</name>
<dbReference type="EMBL" id="RHLD01000013">
    <property type="protein sequence ID" value="TPP47988.1"/>
    <property type="molecule type" value="Genomic_DNA"/>
</dbReference>
<evidence type="ECO:0000256" key="1">
    <source>
        <dbReference type="SAM" id="MobiDB-lite"/>
    </source>
</evidence>
<comment type="caution">
    <text evidence="2">The sequence shown here is derived from an EMBL/GenBank/DDBJ whole genome shotgun (WGS) entry which is preliminary data.</text>
</comment>
<feature type="region of interest" description="Disordered" evidence="1">
    <location>
        <begin position="44"/>
        <end position="71"/>
    </location>
</feature>
<dbReference type="VEuPathDB" id="TriTrypDB:LDHU3_35.4540"/>
<evidence type="ECO:0000313" key="2">
    <source>
        <dbReference type="EMBL" id="TPP47988.1"/>
    </source>
</evidence>
<feature type="region of interest" description="Disordered" evidence="1">
    <location>
        <begin position="1"/>
        <end position="32"/>
    </location>
</feature>
<evidence type="ECO:0000313" key="3">
    <source>
        <dbReference type="Proteomes" id="UP000318821"/>
    </source>
</evidence>
<gene>
    <name evidence="2" type="ORF">CGC20_15010</name>
</gene>
<dbReference type="VEuPathDB" id="TriTrypDB:LdBPK_353460.1"/>
<dbReference type="AlphaFoldDB" id="A0A504XKE5"/>